<dbReference type="InterPro" id="IPR010721">
    <property type="entry name" value="UstE-like"/>
</dbReference>
<dbReference type="PANTHER" id="PTHR32251">
    <property type="entry name" value="3-OXO-5-ALPHA-STEROID 4-DEHYDROGENASE"/>
    <property type="match status" value="1"/>
</dbReference>
<feature type="transmembrane region" description="Helical" evidence="1">
    <location>
        <begin position="77"/>
        <end position="97"/>
    </location>
</feature>
<keyword evidence="1" id="KW-1133">Transmembrane helix</keyword>
<dbReference type="AlphaFoldDB" id="A0AB35MKB0"/>
<feature type="transmembrane region" description="Helical" evidence="1">
    <location>
        <begin position="163"/>
        <end position="189"/>
    </location>
</feature>
<proteinExistence type="predicted"/>
<dbReference type="GO" id="GO:0016020">
    <property type="term" value="C:membrane"/>
    <property type="evidence" value="ECO:0007669"/>
    <property type="project" value="TreeGrafter"/>
</dbReference>
<dbReference type="EMBL" id="JAUHQB010000010">
    <property type="protein sequence ID" value="MDN4484274.1"/>
    <property type="molecule type" value="Genomic_DNA"/>
</dbReference>
<reference evidence="2 3" key="1">
    <citation type="submission" date="2023-06" db="EMBL/GenBank/DDBJ databases">
        <title>SYSU T0a273.</title>
        <authorList>
            <person name="Gao L."/>
            <person name="Fang B.-Z."/>
            <person name="Li W.-J."/>
        </authorList>
    </citation>
    <scope>NUCLEOTIDE SEQUENCE [LARGE SCALE GENOMIC DNA]</scope>
    <source>
        <strain evidence="2 3">SYSU T0a273</strain>
    </source>
</reference>
<feature type="transmembrane region" description="Helical" evidence="1">
    <location>
        <begin position="138"/>
        <end position="157"/>
    </location>
</feature>
<sequence length="222" mass="24445">MEAAAASSAPKHLVTALHVGAVALGIAFLTTGVHEWFGGDLPVADPLRRWLTGLLAVVYLGRLLITQYVMVTRPFPWAEALAVGPWVVVLQLTMAWFGGTTQAPVDGVVWVGVALYALGSWLNTWSEEQRRRFKKDPAHRGVLFTGGLFSVVIHPNYLGDTLLFTGFAMVAGGWWPLLAAAIMAASFAFGHIPRLDAHLEEHYGDAFREYAARTRRYIPFVW</sequence>
<accession>A0AB35MKB0</accession>
<dbReference type="PROSITE" id="PS50244">
    <property type="entry name" value="S5A_REDUCTASE"/>
    <property type="match status" value="1"/>
</dbReference>
<keyword evidence="1" id="KW-0812">Transmembrane</keyword>
<keyword evidence="1" id="KW-0472">Membrane</keyword>
<dbReference type="Proteomes" id="UP001172756">
    <property type="component" value="Unassembled WGS sequence"/>
</dbReference>
<comment type="caution">
    <text evidence="2">The sequence shown here is derived from an EMBL/GenBank/DDBJ whole genome shotgun (WGS) entry which is preliminary data.</text>
</comment>
<evidence type="ECO:0000256" key="1">
    <source>
        <dbReference type="SAM" id="Phobius"/>
    </source>
</evidence>
<feature type="transmembrane region" description="Helical" evidence="1">
    <location>
        <begin position="109"/>
        <end position="126"/>
    </location>
</feature>
<dbReference type="RefSeq" id="WP_301160894.1">
    <property type="nucleotide sequence ID" value="NZ_JAUHQB010000010.1"/>
</dbReference>
<protein>
    <submittedName>
        <fullName evidence="2">DUF1295 domain-containing protein</fullName>
    </submittedName>
</protein>
<feature type="transmembrane region" description="Helical" evidence="1">
    <location>
        <begin position="12"/>
        <end position="30"/>
    </location>
</feature>
<evidence type="ECO:0000313" key="3">
    <source>
        <dbReference type="Proteomes" id="UP001172756"/>
    </source>
</evidence>
<feature type="transmembrane region" description="Helical" evidence="1">
    <location>
        <begin position="50"/>
        <end position="70"/>
    </location>
</feature>
<gene>
    <name evidence="2" type="ORF">QQ002_12045</name>
</gene>
<dbReference type="Pfam" id="PF06966">
    <property type="entry name" value="DUF1295"/>
    <property type="match status" value="1"/>
</dbReference>
<evidence type="ECO:0000313" key="2">
    <source>
        <dbReference type="EMBL" id="MDN4484274.1"/>
    </source>
</evidence>
<organism evidence="2 3">
    <name type="scientific">Demequina lignilytica</name>
    <dbReference type="NCBI Taxonomy" id="3051663"/>
    <lineage>
        <taxon>Bacteria</taxon>
        <taxon>Bacillati</taxon>
        <taxon>Actinomycetota</taxon>
        <taxon>Actinomycetes</taxon>
        <taxon>Micrococcales</taxon>
        <taxon>Demequinaceae</taxon>
        <taxon>Demequina</taxon>
    </lineage>
</organism>
<dbReference type="Gene3D" id="1.20.120.1630">
    <property type="match status" value="1"/>
</dbReference>
<name>A0AB35MKB0_9MICO</name>
<dbReference type="PANTHER" id="PTHR32251:SF15">
    <property type="entry name" value="3-OXO-5-ALPHA-STEROID 4-DEHYDROGENASE (DUF1295)"/>
    <property type="match status" value="1"/>
</dbReference>